<proteinExistence type="predicted"/>
<accession>A0A2Y9JZE4</accession>
<evidence type="ECO:0000313" key="2">
    <source>
        <dbReference type="Proteomes" id="UP000248482"/>
    </source>
</evidence>
<keyword evidence="2" id="KW-1185">Reference proteome</keyword>
<organism evidence="2 3">
    <name type="scientific">Enhydra lutris kenyoni</name>
    <name type="common">northern sea otter</name>
    <dbReference type="NCBI Taxonomy" id="391180"/>
    <lineage>
        <taxon>Eukaryota</taxon>
        <taxon>Metazoa</taxon>
        <taxon>Chordata</taxon>
        <taxon>Craniata</taxon>
        <taxon>Vertebrata</taxon>
        <taxon>Euteleostomi</taxon>
        <taxon>Mammalia</taxon>
        <taxon>Eutheria</taxon>
        <taxon>Laurasiatheria</taxon>
        <taxon>Carnivora</taxon>
        <taxon>Caniformia</taxon>
        <taxon>Musteloidea</taxon>
        <taxon>Mustelidae</taxon>
        <taxon>Lutrinae</taxon>
        <taxon>Enhydra</taxon>
    </lineage>
</organism>
<evidence type="ECO:0000313" key="3">
    <source>
        <dbReference type="RefSeq" id="XP_022366532.1"/>
    </source>
</evidence>
<protein>
    <submittedName>
        <fullName evidence="3">Uncharacterized protein LOC111152328</fullName>
    </submittedName>
</protein>
<feature type="region of interest" description="Disordered" evidence="1">
    <location>
        <begin position="1"/>
        <end position="29"/>
    </location>
</feature>
<gene>
    <name evidence="3" type="primary">LOC111152328</name>
</gene>
<dbReference type="AlphaFoldDB" id="A0A2Y9JZE4"/>
<dbReference type="Proteomes" id="UP000248482">
    <property type="component" value="Unplaced"/>
</dbReference>
<dbReference type="RefSeq" id="XP_022366532.1">
    <property type="nucleotide sequence ID" value="XM_022510824.1"/>
</dbReference>
<evidence type="ECO:0000256" key="1">
    <source>
        <dbReference type="SAM" id="MobiDB-lite"/>
    </source>
</evidence>
<dbReference type="KEGG" id="elk:111152328"/>
<reference evidence="3" key="1">
    <citation type="submission" date="2025-08" db="UniProtKB">
        <authorList>
            <consortium name="RefSeq"/>
        </authorList>
    </citation>
    <scope>IDENTIFICATION</scope>
    <source>
        <tissue evidence="3">Blood</tissue>
    </source>
</reference>
<dbReference type="GeneID" id="111152328"/>
<sequence>MPLGLSGSCGSGSGPGSRTSQRRPERRGLKELPGRVGQILLKRLCVCVCVWTCCLPSIFSFTVKSSQNVSRVCVFWLFRVSTEAGRCHEVSVGRGRSAPVDLPAGTLTGSSMGSARPCGRVRAAGPPSSPLTYHVTLTPE</sequence>
<name>A0A2Y9JZE4_ENHLU</name>